<feature type="domain" description="Knr4/Smi1-like" evidence="1">
    <location>
        <begin position="38"/>
        <end position="160"/>
    </location>
</feature>
<protein>
    <recommendedName>
        <fullName evidence="1">Knr4/Smi1-like domain-containing protein</fullName>
    </recommendedName>
</protein>
<evidence type="ECO:0000313" key="2">
    <source>
        <dbReference type="EMBL" id="STZ64206.1"/>
    </source>
</evidence>
<evidence type="ECO:0000259" key="1">
    <source>
        <dbReference type="Pfam" id="PF09346"/>
    </source>
</evidence>
<dbReference type="Pfam" id="PF09346">
    <property type="entry name" value="SMI1_KNR4"/>
    <property type="match status" value="1"/>
</dbReference>
<dbReference type="AlphaFoldDB" id="A0A378TTW4"/>
<dbReference type="Proteomes" id="UP000254437">
    <property type="component" value="Unassembled WGS sequence"/>
</dbReference>
<proteinExistence type="predicted"/>
<dbReference type="EMBL" id="UGQU01000004">
    <property type="protein sequence ID" value="STZ64206.1"/>
    <property type="molecule type" value="Genomic_DNA"/>
</dbReference>
<gene>
    <name evidence="2" type="ORF">NCTC10359_02655</name>
</gene>
<name>A0A378TTW4_MORLA</name>
<dbReference type="InterPro" id="IPR018958">
    <property type="entry name" value="Knr4/Smi1-like_dom"/>
</dbReference>
<organism evidence="2 3">
    <name type="scientific">Moraxella lacunata</name>
    <dbReference type="NCBI Taxonomy" id="477"/>
    <lineage>
        <taxon>Bacteria</taxon>
        <taxon>Pseudomonadati</taxon>
        <taxon>Pseudomonadota</taxon>
        <taxon>Gammaproteobacteria</taxon>
        <taxon>Moraxellales</taxon>
        <taxon>Moraxellaceae</taxon>
        <taxon>Moraxella</taxon>
    </lineage>
</organism>
<sequence length="171" mass="20204">MNNRNLFLNKNIIFTQHWKSINLADIEEIIPNNFLGRQDFIDFYLLNNGGLFHHGAFFYRDVFYKIENDLYLPIEISSFYYMPKIGDKEKSEYLTSIIEANTDRHGFSDFIDDILDFDVIFATNFSGNDFCIDGQTGEIKYIDYHDENAIIIAPSFKEFCEHIQPKRRINL</sequence>
<evidence type="ECO:0000313" key="3">
    <source>
        <dbReference type="Proteomes" id="UP000254437"/>
    </source>
</evidence>
<reference evidence="2 3" key="1">
    <citation type="submission" date="2018-06" db="EMBL/GenBank/DDBJ databases">
        <authorList>
            <consortium name="Pathogen Informatics"/>
            <person name="Doyle S."/>
        </authorList>
    </citation>
    <scope>NUCLEOTIDE SEQUENCE [LARGE SCALE GENOMIC DNA]</scope>
    <source>
        <strain evidence="2 3">NCTC10359</strain>
    </source>
</reference>
<accession>A0A378TTW4</accession>
<dbReference type="RefSeq" id="WP_115008448.1">
    <property type="nucleotide sequence ID" value="NZ_UGQU01000004.1"/>
</dbReference>